<dbReference type="EMBL" id="LVWA01000012">
    <property type="protein sequence ID" value="OKL38532.1"/>
    <property type="molecule type" value="Genomic_DNA"/>
</dbReference>
<sequence>MKIYLLLFMSTLFLLFALQKSSNLPGVADFKQSLVAKGCKYGNSGLKKPCTKKCLKHQTHSESKGAANMVTDCTQQVYAIVTVQQLPSFYTMAMVQAIIVTDSNQHISPYLETEHAPPRLS</sequence>
<evidence type="ECO:0000313" key="2">
    <source>
        <dbReference type="EMBL" id="OKL38532.1"/>
    </source>
</evidence>
<dbReference type="Proteomes" id="UP000186551">
    <property type="component" value="Unassembled WGS sequence"/>
</dbReference>
<keyword evidence="1" id="KW-0732">Signal</keyword>
<organism evidence="2 3">
    <name type="scientific">Pontibacter flavimaris</name>
    <dbReference type="NCBI Taxonomy" id="1797110"/>
    <lineage>
        <taxon>Bacteria</taxon>
        <taxon>Pseudomonadati</taxon>
        <taxon>Bacteroidota</taxon>
        <taxon>Cytophagia</taxon>
        <taxon>Cytophagales</taxon>
        <taxon>Hymenobacteraceae</taxon>
        <taxon>Pontibacter</taxon>
    </lineage>
</organism>
<evidence type="ECO:0000313" key="3">
    <source>
        <dbReference type="Proteomes" id="UP000186551"/>
    </source>
</evidence>
<keyword evidence="3" id="KW-1185">Reference proteome</keyword>
<dbReference type="STRING" id="1797110.A3841_05085"/>
<name>A0A1Q5P8R9_9BACT</name>
<comment type="caution">
    <text evidence="2">The sequence shown here is derived from an EMBL/GenBank/DDBJ whole genome shotgun (WGS) entry which is preliminary data.</text>
</comment>
<accession>A0A1Q5P8R9</accession>
<feature type="signal peptide" evidence="1">
    <location>
        <begin position="1"/>
        <end position="17"/>
    </location>
</feature>
<dbReference type="AlphaFoldDB" id="A0A1Q5P8R9"/>
<evidence type="ECO:0000256" key="1">
    <source>
        <dbReference type="SAM" id="SignalP"/>
    </source>
</evidence>
<proteinExistence type="predicted"/>
<gene>
    <name evidence="2" type="ORF">A3841_05085</name>
</gene>
<protein>
    <submittedName>
        <fullName evidence="2">Uncharacterized protein</fullName>
    </submittedName>
</protein>
<reference evidence="2 3" key="1">
    <citation type="submission" date="2016-03" db="EMBL/GenBank/DDBJ databases">
        <title>Genome sequence of Pontibacter sp. nov., of the family cytophagaceae, isolated from marine sediment of the Yellow Sea, China.</title>
        <authorList>
            <person name="Zhang G."/>
            <person name="Zhang R."/>
        </authorList>
    </citation>
    <scope>NUCLEOTIDE SEQUENCE [LARGE SCALE GENOMIC DNA]</scope>
    <source>
        <strain evidence="2 3">S10-8</strain>
    </source>
</reference>
<feature type="chain" id="PRO_5012727877" evidence="1">
    <location>
        <begin position="18"/>
        <end position="121"/>
    </location>
</feature>